<comment type="caution">
    <text evidence="11">The sequence shown here is derived from an EMBL/GenBank/DDBJ whole genome shotgun (WGS) entry which is preliminary data.</text>
</comment>
<proteinExistence type="inferred from homology"/>
<evidence type="ECO:0000256" key="7">
    <source>
        <dbReference type="ARBA" id="ARBA00023180"/>
    </source>
</evidence>
<comment type="similarity">
    <text evidence="3">Belongs to the peptidase M28 family.</text>
</comment>
<evidence type="ECO:0000256" key="6">
    <source>
        <dbReference type="ARBA" id="ARBA00022989"/>
    </source>
</evidence>
<evidence type="ECO:0000313" key="11">
    <source>
        <dbReference type="EMBL" id="KGD68879.1"/>
    </source>
</evidence>
<keyword evidence="9" id="KW-0812">Transmembrane</keyword>
<comment type="function">
    <text evidence="1">May be involved in vacuolar sorting and osmoregulation.</text>
</comment>
<dbReference type="SUPFAM" id="SSF53187">
    <property type="entry name" value="Zn-dependent exopeptidases"/>
    <property type="match status" value="1"/>
</dbReference>
<keyword evidence="9" id="KW-0472">Membrane</keyword>
<feature type="transmembrane region" description="Helical" evidence="9">
    <location>
        <begin position="7"/>
        <end position="26"/>
    </location>
</feature>
<feature type="transmembrane region" description="Helical" evidence="9">
    <location>
        <begin position="481"/>
        <end position="503"/>
    </location>
</feature>
<dbReference type="Gene3D" id="3.40.630.10">
    <property type="entry name" value="Zn peptidases"/>
    <property type="match status" value="1"/>
</dbReference>
<feature type="transmembrane region" description="Helical" evidence="9">
    <location>
        <begin position="509"/>
        <end position="529"/>
    </location>
</feature>
<dbReference type="InterPro" id="IPR045175">
    <property type="entry name" value="M28_fam"/>
</dbReference>
<feature type="transmembrane region" description="Helical" evidence="9">
    <location>
        <begin position="329"/>
        <end position="350"/>
    </location>
</feature>
<feature type="domain" description="Peptidase M28" evidence="10">
    <location>
        <begin position="101"/>
        <end position="290"/>
    </location>
</feature>
<protein>
    <recommendedName>
        <fullName evidence="4">Vacuolar membrane protease</fullName>
    </recommendedName>
    <alternativeName>
        <fullName evidence="8">FXNA-related family protease 1</fullName>
    </alternativeName>
</protein>
<evidence type="ECO:0000256" key="4">
    <source>
        <dbReference type="ARBA" id="ARBA00017435"/>
    </source>
</evidence>
<gene>
    <name evidence="11" type="ORF">LG45_04335</name>
</gene>
<dbReference type="EMBL" id="JRHH01000002">
    <property type="protein sequence ID" value="KGD68879.1"/>
    <property type="molecule type" value="Genomic_DNA"/>
</dbReference>
<dbReference type="GO" id="GO:0006508">
    <property type="term" value="P:proteolysis"/>
    <property type="evidence" value="ECO:0007669"/>
    <property type="project" value="InterPro"/>
</dbReference>
<keyword evidence="5" id="KW-0926">Vacuole</keyword>
<dbReference type="PANTHER" id="PTHR12147:SF58">
    <property type="entry name" value="VACUOLAR MEMBRANE PROTEASE"/>
    <property type="match status" value="1"/>
</dbReference>
<dbReference type="STRING" id="1453498.LG45_04335"/>
<feature type="transmembrane region" description="Helical" evidence="9">
    <location>
        <begin position="536"/>
        <end position="553"/>
    </location>
</feature>
<evidence type="ECO:0000256" key="1">
    <source>
        <dbReference type="ARBA" id="ARBA00003273"/>
    </source>
</evidence>
<dbReference type="GO" id="GO:0005774">
    <property type="term" value="C:vacuolar membrane"/>
    <property type="evidence" value="ECO:0007669"/>
    <property type="project" value="UniProtKB-SubCell"/>
</dbReference>
<dbReference type="eggNOG" id="COG2234">
    <property type="taxonomic scope" value="Bacteria"/>
</dbReference>
<evidence type="ECO:0000259" key="10">
    <source>
        <dbReference type="Pfam" id="PF04389"/>
    </source>
</evidence>
<evidence type="ECO:0000313" key="12">
    <source>
        <dbReference type="Proteomes" id="UP000029554"/>
    </source>
</evidence>
<evidence type="ECO:0000256" key="3">
    <source>
        <dbReference type="ARBA" id="ARBA00010918"/>
    </source>
</evidence>
<accession>A0A095SWX1</accession>
<keyword evidence="7" id="KW-0325">Glycoprotein</keyword>
<feature type="transmembrane region" description="Helical" evidence="9">
    <location>
        <begin position="362"/>
        <end position="385"/>
    </location>
</feature>
<keyword evidence="6 9" id="KW-1133">Transmembrane helix</keyword>
<feature type="transmembrane region" description="Helical" evidence="9">
    <location>
        <begin position="434"/>
        <end position="450"/>
    </location>
</feature>
<feature type="transmembrane region" description="Helical" evidence="9">
    <location>
        <begin position="456"/>
        <end position="474"/>
    </location>
</feature>
<feature type="transmembrane region" description="Helical" evidence="9">
    <location>
        <begin position="405"/>
        <end position="422"/>
    </location>
</feature>
<dbReference type="Proteomes" id="UP000029554">
    <property type="component" value="Unassembled WGS sequence"/>
</dbReference>
<dbReference type="RefSeq" id="WP_035124720.1">
    <property type="nucleotide sequence ID" value="NZ_JRHH01000002.1"/>
</dbReference>
<dbReference type="AlphaFoldDB" id="A0A095SWX1"/>
<evidence type="ECO:0000256" key="5">
    <source>
        <dbReference type="ARBA" id="ARBA00022554"/>
    </source>
</evidence>
<reference evidence="11 12" key="1">
    <citation type="submission" date="2014-09" db="EMBL/GenBank/DDBJ databases">
        <title>Whole Genome Shotgun of Flavobacterium aquatile LMG 4008.</title>
        <authorList>
            <person name="Gale A.N."/>
            <person name="Pipes S.E."/>
            <person name="Newman J.D."/>
        </authorList>
    </citation>
    <scope>NUCLEOTIDE SEQUENCE [LARGE SCALE GENOMIC DNA]</scope>
    <source>
        <strain evidence="11 12">LMG 4008</strain>
    </source>
</reference>
<dbReference type="GO" id="GO:0008235">
    <property type="term" value="F:metalloexopeptidase activity"/>
    <property type="evidence" value="ECO:0007669"/>
    <property type="project" value="InterPro"/>
</dbReference>
<dbReference type="InterPro" id="IPR007484">
    <property type="entry name" value="Peptidase_M28"/>
</dbReference>
<dbReference type="Pfam" id="PF04389">
    <property type="entry name" value="Peptidase_M28"/>
    <property type="match status" value="1"/>
</dbReference>
<keyword evidence="12" id="KW-1185">Reference proteome</keyword>
<comment type="subcellular location">
    <subcellularLocation>
        <location evidence="2">Vacuole membrane</location>
        <topology evidence="2">Multi-pass membrane protein</topology>
    </subcellularLocation>
</comment>
<organism evidence="11 12">
    <name type="scientific">Flavobacterium aquatile LMG 4008 = ATCC 11947</name>
    <dbReference type="NCBI Taxonomy" id="1453498"/>
    <lineage>
        <taxon>Bacteria</taxon>
        <taxon>Pseudomonadati</taxon>
        <taxon>Bacteroidota</taxon>
        <taxon>Flavobacteriia</taxon>
        <taxon>Flavobacteriales</taxon>
        <taxon>Flavobacteriaceae</taxon>
        <taxon>Flavobacterium</taxon>
    </lineage>
</organism>
<sequence>MKKNYTSLYSMLVLVALLTGIFYFMMPQKYDATEAPLSEFSTNRALVKVKEMTAKPHYVGSENHEVVAQYLVKELQNLGLDATFQEGFTMTEKGTLVKSKNVLARIKGSANSKALLLLSHYDSAPHSYSHGASDDASGVATILESVRAFLHTKTKHKNDIIILFSDAEELGLNGAALFVTQHKWAKEVGLVLNFEARGSGGPSYMLMETNKGNAKMVDGFSDGKLHYSVSNSLMYSIYKMLPNDTDLTVFRESGKIQGFNFAFIDDHFDYHTSQDKYEHLDPKTLAHQGTYLFPLLKHFSNSDLSNLNSKQDKVYFSIPFSFLSYPFEWVLPMLIIAFGLFLIFIFIGLGKQLLRVDEIIKGFIPILGSLIIGGGITFLGWKTLLAIYPQYNDVLHGFTYNGHDYIYGFVCLTLAICFLFYAKTAKKYLEMNQMIAPLFIWLLLNIGIFLKLKGAGFLIIPVIFSTFMLGYYVITQKTNSVLNLILAVPTLVILAPFIQMFPIGLGLKILVGSSVLTVLSFVLLLPIFGSFTQKKLWATLFFLVAIAFFIKAHQSSDYVYGKAKPNSLVYVLNADTNKANWATYDTNLDEFTKGYLGENPKDAKSLNTNKLYSKYGSEFTFMSDAPLKNIAKPTIEFLKDSVIGSQRYLKIKLSPNRKVNRYDIFSNTKINNLRANGVKSIDLESKISGKISNKILSYYVVDNLPLELEFSISSNDKLDMNFVESSFDLMTNPLFSMAKRRDWMIPTPFVLTDAVIVKGKVKASEKLEIMVGYLPPKNPTKVVIDTLKQSVTE</sequence>
<evidence type="ECO:0000256" key="9">
    <source>
        <dbReference type="SAM" id="Phobius"/>
    </source>
</evidence>
<evidence type="ECO:0000256" key="8">
    <source>
        <dbReference type="ARBA" id="ARBA00031512"/>
    </source>
</evidence>
<dbReference type="PANTHER" id="PTHR12147">
    <property type="entry name" value="METALLOPEPTIDASE M28 FAMILY MEMBER"/>
    <property type="match status" value="1"/>
</dbReference>
<name>A0A095SWX1_9FLAO</name>
<evidence type="ECO:0000256" key="2">
    <source>
        <dbReference type="ARBA" id="ARBA00004128"/>
    </source>
</evidence>